<accession>A0A0S4QS79</accession>
<feature type="domain" description="von Willebrand factor type A C-terminal" evidence="2">
    <location>
        <begin position="28"/>
        <end position="67"/>
    </location>
</feature>
<evidence type="ECO:0000256" key="1">
    <source>
        <dbReference type="SAM" id="MobiDB-lite"/>
    </source>
</evidence>
<evidence type="ECO:0000313" key="3">
    <source>
        <dbReference type="EMBL" id="CUU58464.1"/>
    </source>
</evidence>
<feature type="region of interest" description="Disordered" evidence="1">
    <location>
        <begin position="1"/>
        <end position="21"/>
    </location>
</feature>
<dbReference type="Gene3D" id="1.20.120.1690">
    <property type="match status" value="1"/>
</dbReference>
<organism evidence="3 4">
    <name type="scientific">Parafrankia irregularis</name>
    <dbReference type="NCBI Taxonomy" id="795642"/>
    <lineage>
        <taxon>Bacteria</taxon>
        <taxon>Bacillati</taxon>
        <taxon>Actinomycetota</taxon>
        <taxon>Actinomycetes</taxon>
        <taxon>Frankiales</taxon>
        <taxon>Frankiaceae</taxon>
        <taxon>Parafrankia</taxon>
    </lineage>
</organism>
<dbReference type="RefSeq" id="WP_165615772.1">
    <property type="nucleotide sequence ID" value="NZ_FAOZ01000019.1"/>
</dbReference>
<dbReference type="AlphaFoldDB" id="A0A0S4QS79"/>
<evidence type="ECO:0000259" key="2">
    <source>
        <dbReference type="Pfam" id="PF18571"/>
    </source>
</evidence>
<protein>
    <recommendedName>
        <fullName evidence="2">von Willebrand factor type A C-terminal domain-containing protein</fullName>
    </recommendedName>
</protein>
<dbReference type="InterPro" id="IPR041176">
    <property type="entry name" value="VWA_3_C"/>
</dbReference>
<name>A0A0S4QS79_9ACTN</name>
<keyword evidence="4" id="KW-1185">Reference proteome</keyword>
<sequence>MLPASGPPVTDRSDTAARPAGGRVFRRALARGNDATRCLLREVVHIDIPTTGTVRLKKYVEKMDEMMVRDSSMSARTVRVNR</sequence>
<dbReference type="EMBL" id="FAOZ01000019">
    <property type="protein sequence ID" value="CUU58464.1"/>
    <property type="molecule type" value="Genomic_DNA"/>
</dbReference>
<proteinExistence type="predicted"/>
<evidence type="ECO:0000313" key="4">
    <source>
        <dbReference type="Proteomes" id="UP000198802"/>
    </source>
</evidence>
<reference evidence="4" key="1">
    <citation type="submission" date="2015-11" db="EMBL/GenBank/DDBJ databases">
        <authorList>
            <person name="Varghese N."/>
        </authorList>
    </citation>
    <scope>NUCLEOTIDE SEQUENCE [LARGE SCALE GENOMIC DNA]</scope>
    <source>
        <strain evidence="4">DSM 45899</strain>
    </source>
</reference>
<dbReference type="Proteomes" id="UP000198802">
    <property type="component" value="Unassembled WGS sequence"/>
</dbReference>
<gene>
    <name evidence="3" type="ORF">Ga0074812_11998</name>
</gene>
<dbReference type="Pfam" id="PF18571">
    <property type="entry name" value="VWA_3_C"/>
    <property type="match status" value="1"/>
</dbReference>